<evidence type="ECO:0000313" key="1">
    <source>
        <dbReference type="EMBL" id="CAF9938801.1"/>
    </source>
</evidence>
<evidence type="ECO:0000313" key="2">
    <source>
        <dbReference type="Proteomes" id="UP000664203"/>
    </source>
</evidence>
<protein>
    <submittedName>
        <fullName evidence="1">Uncharacterized protein</fullName>
    </submittedName>
</protein>
<dbReference type="OrthoDB" id="10275505at2759"/>
<dbReference type="Proteomes" id="UP000664203">
    <property type="component" value="Unassembled WGS sequence"/>
</dbReference>
<reference evidence="1" key="1">
    <citation type="submission" date="2021-03" db="EMBL/GenBank/DDBJ databases">
        <authorList>
            <person name="Tagirdzhanova G."/>
        </authorList>
    </citation>
    <scope>NUCLEOTIDE SEQUENCE</scope>
</reference>
<sequence>MIALLLPLLAAAEESDFWSPPVWPPVLKQPYYSGDVLNITKCYCESLNEDKNFGHYYQFDFRSYHNAQEYTLAWPCDLDATTTASGMIGSKRVNFPVPVCWNAHDLWRNKKEKQCSRSYNGDTFCYELGNTRDPHDYYYFNGQKKRLPNYGNMEFPPDQCVALCRDKVDGKAVASDTEGGWEKSLPSLDKKLTTLKSSFQSYTNLDDVAAN</sequence>
<organism evidence="1 2">
    <name type="scientific">Alectoria fallacina</name>
    <dbReference type="NCBI Taxonomy" id="1903189"/>
    <lineage>
        <taxon>Eukaryota</taxon>
        <taxon>Fungi</taxon>
        <taxon>Dikarya</taxon>
        <taxon>Ascomycota</taxon>
        <taxon>Pezizomycotina</taxon>
        <taxon>Lecanoromycetes</taxon>
        <taxon>OSLEUM clade</taxon>
        <taxon>Lecanoromycetidae</taxon>
        <taxon>Lecanorales</taxon>
        <taxon>Lecanorineae</taxon>
        <taxon>Parmeliaceae</taxon>
        <taxon>Alectoria</taxon>
    </lineage>
</organism>
<proteinExistence type="predicted"/>
<dbReference type="EMBL" id="CAJPDR010000528">
    <property type="protein sequence ID" value="CAF9938801.1"/>
    <property type="molecule type" value="Genomic_DNA"/>
</dbReference>
<gene>
    <name evidence="1" type="ORF">ALECFALPRED_007850</name>
</gene>
<name>A0A8H3J180_9LECA</name>
<dbReference type="AlphaFoldDB" id="A0A8H3J180"/>
<accession>A0A8H3J180</accession>
<keyword evidence="2" id="KW-1185">Reference proteome</keyword>
<comment type="caution">
    <text evidence="1">The sequence shown here is derived from an EMBL/GenBank/DDBJ whole genome shotgun (WGS) entry which is preliminary data.</text>
</comment>